<keyword evidence="3" id="KW-1185">Reference proteome</keyword>
<sequence length="184" mass="20156">MTDVGKPGPAEERGWASAFLFNNWPFLVMLLLALIGVAMESVTPHLMSPYWEVVVPIFAIASYFARGEHEDGRVRFRAIRQDAVHWVAVFLAMRLLMSPQIFQLVDTLATQLMLLTVLALGVFTSGNLIGSWRIGLVGILLGAAVPAVAWMQRSTLLLTLTVTGVASVAILIWLHLSGNRASSR</sequence>
<feature type="transmembrane region" description="Helical" evidence="1">
    <location>
        <begin position="108"/>
        <end position="125"/>
    </location>
</feature>
<keyword evidence="1" id="KW-1133">Transmembrane helix</keyword>
<organism evidence="2 3">
    <name type="scientific">Candidatus Rhodoblastus alkanivorans</name>
    <dbReference type="NCBI Taxonomy" id="2954117"/>
    <lineage>
        <taxon>Bacteria</taxon>
        <taxon>Pseudomonadati</taxon>
        <taxon>Pseudomonadota</taxon>
        <taxon>Alphaproteobacteria</taxon>
        <taxon>Hyphomicrobiales</taxon>
        <taxon>Rhodoblastaceae</taxon>
        <taxon>Rhodoblastus</taxon>
    </lineage>
</organism>
<dbReference type="Proteomes" id="UP001139104">
    <property type="component" value="Unassembled WGS sequence"/>
</dbReference>
<dbReference type="EMBL" id="JAIVFP010000001">
    <property type="protein sequence ID" value="MCI4683329.1"/>
    <property type="molecule type" value="Genomic_DNA"/>
</dbReference>
<evidence type="ECO:0000313" key="3">
    <source>
        <dbReference type="Proteomes" id="UP001139104"/>
    </source>
</evidence>
<evidence type="ECO:0000256" key="1">
    <source>
        <dbReference type="SAM" id="Phobius"/>
    </source>
</evidence>
<feature type="transmembrane region" description="Helical" evidence="1">
    <location>
        <begin position="83"/>
        <end position="102"/>
    </location>
</feature>
<feature type="transmembrane region" description="Helical" evidence="1">
    <location>
        <begin position="156"/>
        <end position="176"/>
    </location>
</feature>
<name>A0ABS9Z6S3_9HYPH</name>
<dbReference type="RefSeq" id="WP_243067289.1">
    <property type="nucleotide sequence ID" value="NZ_JAIVFK010000041.1"/>
</dbReference>
<keyword evidence="1" id="KW-0472">Membrane</keyword>
<comment type="caution">
    <text evidence="2">The sequence shown here is derived from an EMBL/GenBank/DDBJ whole genome shotgun (WGS) entry which is preliminary data.</text>
</comment>
<proteinExistence type="predicted"/>
<protein>
    <submittedName>
        <fullName evidence="2">Uncharacterized protein</fullName>
    </submittedName>
</protein>
<reference evidence="2" key="1">
    <citation type="journal article" date="2022" name="ISME J.">
        <title>Identification of active gaseous-alkane degraders at natural gas seeps.</title>
        <authorList>
            <person name="Farhan Ul Haque M."/>
            <person name="Hernandez M."/>
            <person name="Crombie A.T."/>
            <person name="Murrell J.C."/>
        </authorList>
    </citation>
    <scope>NUCLEOTIDE SEQUENCE</scope>
    <source>
        <strain evidence="2">PC2</strain>
    </source>
</reference>
<feature type="transmembrane region" description="Helical" evidence="1">
    <location>
        <begin position="132"/>
        <end position="150"/>
    </location>
</feature>
<evidence type="ECO:0000313" key="2">
    <source>
        <dbReference type="EMBL" id="MCI4683329.1"/>
    </source>
</evidence>
<feature type="transmembrane region" description="Helical" evidence="1">
    <location>
        <begin position="20"/>
        <end position="39"/>
    </location>
</feature>
<accession>A0ABS9Z6S3</accession>
<gene>
    <name evidence="2" type="ORF">K2U94_11205</name>
</gene>
<keyword evidence="1" id="KW-0812">Transmembrane</keyword>